<evidence type="ECO:0008006" key="4">
    <source>
        <dbReference type="Google" id="ProtNLM"/>
    </source>
</evidence>
<sequence>MIFLLCIIDKVITFHINKHANFVDKVRTALIIIKNSEISIFHIYLMYSINYISIFQQIIISIQRNHFLMKIDNSQLIKVNQQIQNIVLKFHVIRLHVSLKLEYLKEEYQMKNIYLLISDILIFYKIQITKIVLWIFSQGCNENPSSRFIRISINSTLFGIEFIFQKFYLTIYIGKNLEQILKNENDCIQKRLLNIIKENGMYLNMQL</sequence>
<keyword evidence="3" id="KW-1185">Reference proteome</keyword>
<accession>A0A8S1VPQ4</accession>
<keyword evidence="1" id="KW-0812">Transmembrane</keyword>
<dbReference type="EMBL" id="CAJJDO010000071">
    <property type="protein sequence ID" value="CAD8178997.1"/>
    <property type="molecule type" value="Genomic_DNA"/>
</dbReference>
<proteinExistence type="predicted"/>
<evidence type="ECO:0000313" key="3">
    <source>
        <dbReference type="Proteomes" id="UP000689195"/>
    </source>
</evidence>
<dbReference type="Proteomes" id="UP000689195">
    <property type="component" value="Unassembled WGS sequence"/>
</dbReference>
<evidence type="ECO:0000256" key="1">
    <source>
        <dbReference type="SAM" id="Phobius"/>
    </source>
</evidence>
<protein>
    <recommendedName>
        <fullName evidence="4">Transmembrane protein</fullName>
    </recommendedName>
</protein>
<keyword evidence="1" id="KW-1133">Transmembrane helix</keyword>
<evidence type="ECO:0000313" key="2">
    <source>
        <dbReference type="EMBL" id="CAD8178997.1"/>
    </source>
</evidence>
<feature type="transmembrane region" description="Helical" evidence="1">
    <location>
        <begin position="40"/>
        <end position="60"/>
    </location>
</feature>
<keyword evidence="1" id="KW-0472">Membrane</keyword>
<reference evidence="2" key="1">
    <citation type="submission" date="2021-01" db="EMBL/GenBank/DDBJ databases">
        <authorList>
            <consortium name="Genoscope - CEA"/>
            <person name="William W."/>
        </authorList>
    </citation>
    <scope>NUCLEOTIDE SEQUENCE</scope>
</reference>
<name>A0A8S1VPQ4_9CILI</name>
<gene>
    <name evidence="2" type="ORF">PPENT_87.1.T0710025</name>
</gene>
<comment type="caution">
    <text evidence="2">The sequence shown here is derived from an EMBL/GenBank/DDBJ whole genome shotgun (WGS) entry which is preliminary data.</text>
</comment>
<organism evidence="2 3">
    <name type="scientific">Paramecium pentaurelia</name>
    <dbReference type="NCBI Taxonomy" id="43138"/>
    <lineage>
        <taxon>Eukaryota</taxon>
        <taxon>Sar</taxon>
        <taxon>Alveolata</taxon>
        <taxon>Ciliophora</taxon>
        <taxon>Intramacronucleata</taxon>
        <taxon>Oligohymenophorea</taxon>
        <taxon>Peniculida</taxon>
        <taxon>Parameciidae</taxon>
        <taxon>Paramecium</taxon>
    </lineage>
</organism>
<dbReference type="AlphaFoldDB" id="A0A8S1VPQ4"/>